<reference evidence="1" key="2">
    <citation type="submission" date="2021-12" db="EMBL/GenBank/DDBJ databases">
        <title>Resequencing data analysis of finger millet.</title>
        <authorList>
            <person name="Hatakeyama M."/>
            <person name="Aluri S."/>
            <person name="Balachadran M.T."/>
            <person name="Sivarajan S.R."/>
            <person name="Poveda L."/>
            <person name="Shimizu-Inatsugi R."/>
            <person name="Schlapbach R."/>
            <person name="Sreeman S.M."/>
            <person name="Shimizu K.K."/>
        </authorList>
    </citation>
    <scope>NUCLEOTIDE SEQUENCE</scope>
</reference>
<name>A0AAV5D535_ELECO</name>
<protein>
    <submittedName>
        <fullName evidence="1">Uncharacterized protein</fullName>
    </submittedName>
</protein>
<keyword evidence="2" id="KW-1185">Reference proteome</keyword>
<comment type="caution">
    <text evidence="1">The sequence shown here is derived from an EMBL/GenBank/DDBJ whole genome shotgun (WGS) entry which is preliminary data.</text>
</comment>
<reference evidence="1" key="1">
    <citation type="journal article" date="2018" name="DNA Res.">
        <title>Multiple hybrid de novo genome assembly of finger millet, an orphan allotetraploid crop.</title>
        <authorList>
            <person name="Hatakeyama M."/>
            <person name="Aluri S."/>
            <person name="Balachadran M.T."/>
            <person name="Sivarajan S.R."/>
            <person name="Patrignani A."/>
            <person name="Gruter S."/>
            <person name="Poveda L."/>
            <person name="Shimizu-Inatsugi R."/>
            <person name="Baeten J."/>
            <person name="Francoijs K.J."/>
            <person name="Nataraja K.N."/>
            <person name="Reddy Y.A.N."/>
            <person name="Phadnis S."/>
            <person name="Ravikumar R.L."/>
            <person name="Schlapbach R."/>
            <person name="Sreeman S.M."/>
            <person name="Shimizu K.K."/>
        </authorList>
    </citation>
    <scope>NUCLEOTIDE SEQUENCE</scope>
</reference>
<evidence type="ECO:0000313" key="2">
    <source>
        <dbReference type="Proteomes" id="UP001054889"/>
    </source>
</evidence>
<organism evidence="1 2">
    <name type="scientific">Eleusine coracana subsp. coracana</name>
    <dbReference type="NCBI Taxonomy" id="191504"/>
    <lineage>
        <taxon>Eukaryota</taxon>
        <taxon>Viridiplantae</taxon>
        <taxon>Streptophyta</taxon>
        <taxon>Embryophyta</taxon>
        <taxon>Tracheophyta</taxon>
        <taxon>Spermatophyta</taxon>
        <taxon>Magnoliopsida</taxon>
        <taxon>Liliopsida</taxon>
        <taxon>Poales</taxon>
        <taxon>Poaceae</taxon>
        <taxon>PACMAD clade</taxon>
        <taxon>Chloridoideae</taxon>
        <taxon>Cynodonteae</taxon>
        <taxon>Eleusininae</taxon>
        <taxon>Eleusine</taxon>
    </lineage>
</organism>
<evidence type="ECO:0000313" key="1">
    <source>
        <dbReference type="EMBL" id="GJN05510.1"/>
    </source>
</evidence>
<dbReference type="Proteomes" id="UP001054889">
    <property type="component" value="Unassembled WGS sequence"/>
</dbReference>
<accession>A0AAV5D535</accession>
<dbReference type="AlphaFoldDB" id="A0AAV5D535"/>
<sequence length="58" mass="6296">MVVLGVWTIWQHCNDCVFNGRSPNIASALTMAGEEKCMWSMAGAKALASLPTLGEERI</sequence>
<proteinExistence type="predicted"/>
<gene>
    <name evidence="1" type="primary">ga23141</name>
    <name evidence="1" type="ORF">PR202_ga23141</name>
</gene>
<dbReference type="EMBL" id="BQKI01000012">
    <property type="protein sequence ID" value="GJN05510.1"/>
    <property type="molecule type" value="Genomic_DNA"/>
</dbReference>